<keyword evidence="2" id="KW-1185">Reference proteome</keyword>
<proteinExistence type="predicted"/>
<sequence length="86" mass="9613">MIFVASYARMSTGASLVAFDGKTGAVRWRGDLKLAQDIEHSRYHNHVELDFDHGDLAIRGQESSQAYFELFAPADGAPLFRVVQKQ</sequence>
<dbReference type="EMBL" id="JAQNDO010000001">
    <property type="protein sequence ID" value="MDC0745321.1"/>
    <property type="molecule type" value="Genomic_DNA"/>
</dbReference>
<gene>
    <name evidence="1" type="ORF">POL67_28575</name>
</gene>
<evidence type="ECO:0000313" key="2">
    <source>
        <dbReference type="Proteomes" id="UP001221411"/>
    </source>
</evidence>
<organism evidence="1 2">
    <name type="scientific">Polyangium mundeleinium</name>
    <dbReference type="NCBI Taxonomy" id="2995306"/>
    <lineage>
        <taxon>Bacteria</taxon>
        <taxon>Pseudomonadati</taxon>
        <taxon>Myxococcota</taxon>
        <taxon>Polyangia</taxon>
        <taxon>Polyangiales</taxon>
        <taxon>Polyangiaceae</taxon>
        <taxon>Polyangium</taxon>
    </lineage>
</organism>
<accession>A0ABT5EU16</accession>
<name>A0ABT5EU16_9BACT</name>
<reference evidence="1 2" key="1">
    <citation type="submission" date="2022-11" db="EMBL/GenBank/DDBJ databases">
        <title>Minimal conservation of predation-associated metabolite biosynthetic gene clusters underscores biosynthetic potential of Myxococcota including descriptions for ten novel species: Archangium lansinium sp. nov., Myxococcus landrumus sp. nov., Nannocystis bai.</title>
        <authorList>
            <person name="Ahearne A."/>
            <person name="Stevens C."/>
            <person name="Dowd S."/>
        </authorList>
    </citation>
    <scope>NUCLEOTIDE SEQUENCE [LARGE SCALE GENOMIC DNA]</scope>
    <source>
        <strain evidence="1 2">RJM3</strain>
    </source>
</reference>
<dbReference type="Proteomes" id="UP001221411">
    <property type="component" value="Unassembled WGS sequence"/>
</dbReference>
<comment type="caution">
    <text evidence="1">The sequence shown here is derived from an EMBL/GenBank/DDBJ whole genome shotgun (WGS) entry which is preliminary data.</text>
</comment>
<evidence type="ECO:0000313" key="1">
    <source>
        <dbReference type="EMBL" id="MDC0745321.1"/>
    </source>
</evidence>
<dbReference type="RefSeq" id="WP_271922693.1">
    <property type="nucleotide sequence ID" value="NZ_JAQNDO010000001.1"/>
</dbReference>
<protein>
    <submittedName>
        <fullName evidence="1">Uncharacterized protein</fullName>
    </submittedName>
</protein>